<dbReference type="Pfam" id="PF08668">
    <property type="entry name" value="HDOD"/>
    <property type="match status" value="1"/>
</dbReference>
<dbReference type="PROSITE" id="PS51833">
    <property type="entry name" value="HDOD"/>
    <property type="match status" value="1"/>
</dbReference>
<name>A0A1J5QYN6_9ZZZZ</name>
<comment type="caution">
    <text evidence="2">The sequence shown here is derived from an EMBL/GenBank/DDBJ whole genome shotgun (WGS) entry which is preliminary data.</text>
</comment>
<feature type="domain" description="HDOD" evidence="1">
    <location>
        <begin position="26"/>
        <end position="224"/>
    </location>
</feature>
<protein>
    <submittedName>
        <fullName evidence="2">HDOD domain protein</fullName>
    </submittedName>
</protein>
<dbReference type="InterPro" id="IPR052340">
    <property type="entry name" value="RNase_Y/CdgJ"/>
</dbReference>
<dbReference type="PANTHER" id="PTHR33525:SF3">
    <property type="entry name" value="RIBONUCLEASE Y"/>
    <property type="match status" value="1"/>
</dbReference>
<dbReference type="SUPFAM" id="SSF55781">
    <property type="entry name" value="GAF domain-like"/>
    <property type="match status" value="1"/>
</dbReference>
<reference evidence="2" key="1">
    <citation type="submission" date="2016-10" db="EMBL/GenBank/DDBJ databases">
        <title>Sequence of Gallionella enrichment culture.</title>
        <authorList>
            <person name="Poehlein A."/>
            <person name="Muehling M."/>
            <person name="Daniel R."/>
        </authorList>
    </citation>
    <scope>NUCLEOTIDE SEQUENCE</scope>
</reference>
<dbReference type="AlphaFoldDB" id="A0A1J5QYN6"/>
<dbReference type="InterPro" id="IPR013976">
    <property type="entry name" value="HDOD"/>
</dbReference>
<organism evidence="2">
    <name type="scientific">mine drainage metagenome</name>
    <dbReference type="NCBI Taxonomy" id="410659"/>
    <lineage>
        <taxon>unclassified sequences</taxon>
        <taxon>metagenomes</taxon>
        <taxon>ecological metagenomes</taxon>
    </lineage>
</organism>
<dbReference type="EMBL" id="MLJW01000356">
    <property type="protein sequence ID" value="OIQ88814.1"/>
    <property type="molecule type" value="Genomic_DNA"/>
</dbReference>
<dbReference type="PANTHER" id="PTHR33525">
    <property type="match status" value="1"/>
</dbReference>
<sequence length="465" mass="49705">MSTPPPTTASLAAHQALARRIAEQDMPAFGLTLNQLVSAADSDETSGQQVADIILRDPGLTSRVLRAANAAHLGLAGGARVVTVSRAVVVLGLNPIRSLCVSALAVETMAGASRYAHRVEQALGRALHAAVQVRALALRQQRNREAAERLFVEALLGSIGELALWCFGDDEAELLEQRLAAGEDAEQAEQAVLGCSLRALSKELLHRWKLDALHADSPEVTLAWRLSRTAQQGWDGAPARALTRQVAQLLRQDEAVTLEQLTENAREAAILAQALGVPAHAIPGAAATTADDATSEPDLPEPDLAQQLRALTELGCVATNRRELPLLLEACVEGMHRAVGIDRVAFCLLNPRRDRLLARIVLGLDAGALREALDLAWDPRHEEQLRDQAVLRGDAVVWGDVAAATGADAFLLAGFHLEGNLIGVFYADRAPSRRELDAALIEGFRAFAAQAQLVARALPRHTAPS</sequence>
<dbReference type="InterPro" id="IPR029016">
    <property type="entry name" value="GAF-like_dom_sf"/>
</dbReference>
<dbReference type="Gene3D" id="3.30.450.40">
    <property type="match status" value="1"/>
</dbReference>
<dbReference type="Gene3D" id="1.10.3210.10">
    <property type="entry name" value="Hypothetical protein af1432"/>
    <property type="match status" value="1"/>
</dbReference>
<gene>
    <name evidence="2" type="ORF">GALL_292870</name>
</gene>
<evidence type="ECO:0000313" key="2">
    <source>
        <dbReference type="EMBL" id="OIQ88814.1"/>
    </source>
</evidence>
<proteinExistence type="predicted"/>
<dbReference type="SUPFAM" id="SSF109604">
    <property type="entry name" value="HD-domain/PDEase-like"/>
    <property type="match status" value="1"/>
</dbReference>
<evidence type="ECO:0000259" key="1">
    <source>
        <dbReference type="PROSITE" id="PS51833"/>
    </source>
</evidence>
<accession>A0A1J5QYN6</accession>